<evidence type="ECO:0000256" key="1">
    <source>
        <dbReference type="ARBA" id="ARBA00004123"/>
    </source>
</evidence>
<evidence type="ECO:0000313" key="14">
    <source>
        <dbReference type="Proteomes" id="UP000663856"/>
    </source>
</evidence>
<dbReference type="InterPro" id="IPR008906">
    <property type="entry name" value="HATC_C_dom"/>
</dbReference>
<organism evidence="12 14">
    <name type="scientific">Rotaria magnacalcarata</name>
    <dbReference type="NCBI Taxonomy" id="392030"/>
    <lineage>
        <taxon>Eukaryota</taxon>
        <taxon>Metazoa</taxon>
        <taxon>Spiralia</taxon>
        <taxon>Gnathifera</taxon>
        <taxon>Rotifera</taxon>
        <taxon>Eurotatoria</taxon>
        <taxon>Bdelloidea</taxon>
        <taxon>Philodinida</taxon>
        <taxon>Philodinidae</taxon>
        <taxon>Rotaria</taxon>
    </lineage>
</organism>
<feature type="region of interest" description="Disordered" evidence="9">
    <location>
        <begin position="1"/>
        <end position="113"/>
    </location>
</feature>
<dbReference type="GO" id="GO:0046983">
    <property type="term" value="F:protein dimerization activity"/>
    <property type="evidence" value="ECO:0007669"/>
    <property type="project" value="InterPro"/>
</dbReference>
<dbReference type="SUPFAM" id="SSF53098">
    <property type="entry name" value="Ribonuclease H-like"/>
    <property type="match status" value="1"/>
</dbReference>
<keyword evidence="2" id="KW-0479">Metal-binding</keyword>
<dbReference type="InterPro" id="IPR003656">
    <property type="entry name" value="Znf_BED"/>
</dbReference>
<dbReference type="Proteomes" id="UP000663856">
    <property type="component" value="Unassembled WGS sequence"/>
</dbReference>
<evidence type="ECO:0000256" key="4">
    <source>
        <dbReference type="ARBA" id="ARBA00022833"/>
    </source>
</evidence>
<name>A0A816WGY3_9BILA</name>
<dbReference type="AlphaFoldDB" id="A0A816WGY3"/>
<evidence type="ECO:0000313" key="12">
    <source>
        <dbReference type="EMBL" id="CAF2133576.1"/>
    </source>
</evidence>
<dbReference type="SMART" id="SM00614">
    <property type="entry name" value="ZnF_BED"/>
    <property type="match status" value="1"/>
</dbReference>
<keyword evidence="3" id="KW-0863">Zinc-finger</keyword>
<keyword evidence="8" id="KW-0539">Nucleus</keyword>
<keyword evidence="4" id="KW-0862">Zinc</keyword>
<feature type="domain" description="BED-type" evidence="10">
    <location>
        <begin position="161"/>
        <end position="200"/>
    </location>
</feature>
<evidence type="ECO:0000256" key="6">
    <source>
        <dbReference type="ARBA" id="ARBA00023125"/>
    </source>
</evidence>
<protein>
    <submittedName>
        <fullName evidence="12">Uncharacterized protein</fullName>
    </submittedName>
</protein>
<accession>A0A816WGY3</accession>
<dbReference type="InterPro" id="IPR052035">
    <property type="entry name" value="ZnF_BED_domain_contain"/>
</dbReference>
<feature type="compositionally biased region" description="Polar residues" evidence="9">
    <location>
        <begin position="52"/>
        <end position="63"/>
    </location>
</feature>
<feature type="compositionally biased region" description="Polar residues" evidence="9">
    <location>
        <begin position="17"/>
        <end position="26"/>
    </location>
</feature>
<feature type="compositionally biased region" description="Polar residues" evidence="9">
    <location>
        <begin position="98"/>
        <end position="113"/>
    </location>
</feature>
<dbReference type="GO" id="GO:0003677">
    <property type="term" value="F:DNA binding"/>
    <property type="evidence" value="ECO:0007669"/>
    <property type="project" value="UniProtKB-KW"/>
</dbReference>
<evidence type="ECO:0000259" key="10">
    <source>
        <dbReference type="Pfam" id="PF02892"/>
    </source>
</evidence>
<feature type="domain" description="HAT C-terminal dimerisation" evidence="11">
    <location>
        <begin position="774"/>
        <end position="836"/>
    </location>
</feature>
<keyword evidence="7" id="KW-0804">Transcription</keyword>
<feature type="compositionally biased region" description="Basic residues" evidence="9">
    <location>
        <begin position="1"/>
        <end position="13"/>
    </location>
</feature>
<keyword evidence="6" id="KW-0238">DNA-binding</keyword>
<reference evidence="12" key="1">
    <citation type="submission" date="2021-02" db="EMBL/GenBank/DDBJ databases">
        <authorList>
            <person name="Nowell W R."/>
        </authorList>
    </citation>
    <scope>NUCLEOTIDE SEQUENCE</scope>
</reference>
<feature type="region of interest" description="Disordered" evidence="9">
    <location>
        <begin position="433"/>
        <end position="465"/>
    </location>
</feature>
<gene>
    <name evidence="13" type="ORF">OVN521_LOCUS24230</name>
    <name evidence="12" type="ORF">WKI299_LOCUS26728</name>
</gene>
<evidence type="ECO:0000259" key="11">
    <source>
        <dbReference type="Pfam" id="PF05699"/>
    </source>
</evidence>
<proteinExistence type="predicted"/>
<evidence type="ECO:0000256" key="8">
    <source>
        <dbReference type="ARBA" id="ARBA00023242"/>
    </source>
</evidence>
<dbReference type="Pfam" id="PF02892">
    <property type="entry name" value="zf-BED"/>
    <property type="match status" value="1"/>
</dbReference>
<sequence>MSTRSRRIVRSKSRSSNTINSPTPTRSRIRLNSARDNSLPYGSFTRHRSSNDNELPSSTPRHSNNNENDLNNEPISEFHLSESVQVQQQVPDDQNNDRLPQNRSDSTVSVEANITESSFTRTTLINSSAKNVPLNDNTNATLTVIRSDRNGTKNTTNNADVLKLFDLISKGVYRCKICQQELKSKQYYTTNLRKHIGLVHKQEEYLYPSQKVIYTVKENPIPTERKKQLDSALVSCIINDSRSFDDFRKNGMRQCLSIAVPGYIPPHRSTIKRKIVDLYRHHRDLLRLVLAKPPEIALTSDVWRNSNGTYFICLTAHFFDHQYKSISLTIGFRQLIGSHIAERLRKYILHELNTLQIQNKICSITTDNASNIICATENEPCFGTRFSCLAHDLNLIIQDALHLHDKKNYDHNRTTSSHNSQRFIDAVVCDEDGDDYSSSNDDEDEEVPTNSNNNNVDHDEENLDDSFDDETEMQQHQDMISTDDALMNARHLVNRARHFAKLTRRKHLIHDYFKREAKAKKLAGNGLILDCIIRWNSSFYMIDRFINYKIVINEVTKNPRIIAPEISTSMISCLKQLAFCYEEWEILMALRNVLSKFEEATRLICGKKYQTHSIGYLVLVGLEHHLTQSIPSGQQAHIELIFRKSLYDAYCYHVADKVSSIQKKSMMIACFLDPQTHHSMNDNDKYVAQQHIIDEARSRNMFHQAVPLVNDSSNTIISNLSNGNLNKKDNQLNSFLTGCGLQTLTISSINSHPNRTIHEEIACYIDKVKTFTSFEEFWMANETVLPNLSRFVQSFNIRPTTSVPSESLFSVASYVNRKQRCSLSADTLRYLMTLRDAELVAGLIKI</sequence>
<dbReference type="InterPro" id="IPR012337">
    <property type="entry name" value="RNaseH-like_sf"/>
</dbReference>
<comment type="subcellular location">
    <subcellularLocation>
        <location evidence="1">Nucleus</location>
    </subcellularLocation>
</comment>
<evidence type="ECO:0000313" key="13">
    <source>
        <dbReference type="EMBL" id="CAF4162710.1"/>
    </source>
</evidence>
<dbReference type="PANTHER" id="PTHR46481:SF10">
    <property type="entry name" value="ZINC FINGER BED DOMAIN-CONTAINING PROTEIN 39"/>
    <property type="match status" value="1"/>
</dbReference>
<dbReference type="Proteomes" id="UP000663866">
    <property type="component" value="Unassembled WGS sequence"/>
</dbReference>
<evidence type="ECO:0000256" key="7">
    <source>
        <dbReference type="ARBA" id="ARBA00023163"/>
    </source>
</evidence>
<dbReference type="GO" id="GO:0008270">
    <property type="term" value="F:zinc ion binding"/>
    <property type="evidence" value="ECO:0007669"/>
    <property type="project" value="UniProtKB-KW"/>
</dbReference>
<dbReference type="EMBL" id="CAJOBG010005706">
    <property type="protein sequence ID" value="CAF4162710.1"/>
    <property type="molecule type" value="Genomic_DNA"/>
</dbReference>
<evidence type="ECO:0000256" key="9">
    <source>
        <dbReference type="SAM" id="MobiDB-lite"/>
    </source>
</evidence>
<evidence type="ECO:0000313" key="15">
    <source>
        <dbReference type="Proteomes" id="UP000663866"/>
    </source>
</evidence>
<evidence type="ECO:0000256" key="2">
    <source>
        <dbReference type="ARBA" id="ARBA00022723"/>
    </source>
</evidence>
<feature type="compositionally biased region" description="Acidic residues" evidence="9">
    <location>
        <begin position="433"/>
        <end position="447"/>
    </location>
</feature>
<dbReference type="GO" id="GO:0005634">
    <property type="term" value="C:nucleus"/>
    <property type="evidence" value="ECO:0007669"/>
    <property type="project" value="UniProtKB-SubCell"/>
</dbReference>
<dbReference type="PANTHER" id="PTHR46481">
    <property type="entry name" value="ZINC FINGER BED DOMAIN-CONTAINING PROTEIN 4"/>
    <property type="match status" value="1"/>
</dbReference>
<keyword evidence="15" id="KW-1185">Reference proteome</keyword>
<evidence type="ECO:0000256" key="3">
    <source>
        <dbReference type="ARBA" id="ARBA00022771"/>
    </source>
</evidence>
<evidence type="ECO:0000256" key="5">
    <source>
        <dbReference type="ARBA" id="ARBA00023015"/>
    </source>
</evidence>
<feature type="compositionally biased region" description="Low complexity" evidence="9">
    <location>
        <begin position="84"/>
        <end position="93"/>
    </location>
</feature>
<dbReference type="Pfam" id="PF05699">
    <property type="entry name" value="Dimer_Tnp_hAT"/>
    <property type="match status" value="1"/>
</dbReference>
<comment type="caution">
    <text evidence="12">The sequence shown here is derived from an EMBL/GenBank/DDBJ whole genome shotgun (WGS) entry which is preliminary data.</text>
</comment>
<dbReference type="EMBL" id="CAJNRF010011632">
    <property type="protein sequence ID" value="CAF2133576.1"/>
    <property type="molecule type" value="Genomic_DNA"/>
</dbReference>
<keyword evidence="5" id="KW-0805">Transcription regulation</keyword>